<dbReference type="PROSITE" id="PS50934">
    <property type="entry name" value="SWIRM"/>
    <property type="match status" value="1"/>
</dbReference>
<evidence type="ECO:0000313" key="4">
    <source>
        <dbReference type="Proteomes" id="UP000583929"/>
    </source>
</evidence>
<dbReference type="InterPro" id="IPR036388">
    <property type="entry name" value="WH-like_DNA-bd_sf"/>
</dbReference>
<comment type="caution">
    <text evidence="3">The sequence shown here is derived from an EMBL/GenBank/DDBJ whole genome shotgun (WGS) entry which is preliminary data.</text>
</comment>
<feature type="domain" description="SWIRM" evidence="2">
    <location>
        <begin position="154"/>
        <end position="252"/>
    </location>
</feature>
<evidence type="ECO:0000259" key="2">
    <source>
        <dbReference type="PROSITE" id="PS50934"/>
    </source>
</evidence>
<organism evidence="3 4">
    <name type="scientific">Cannabis sativa</name>
    <name type="common">Hemp</name>
    <name type="synonym">Marijuana</name>
    <dbReference type="NCBI Taxonomy" id="3483"/>
    <lineage>
        <taxon>Eukaryota</taxon>
        <taxon>Viridiplantae</taxon>
        <taxon>Streptophyta</taxon>
        <taxon>Embryophyta</taxon>
        <taxon>Tracheophyta</taxon>
        <taxon>Spermatophyta</taxon>
        <taxon>Magnoliopsida</taxon>
        <taxon>eudicotyledons</taxon>
        <taxon>Gunneridae</taxon>
        <taxon>Pentapetalae</taxon>
        <taxon>rosids</taxon>
        <taxon>fabids</taxon>
        <taxon>Rosales</taxon>
        <taxon>Cannabaceae</taxon>
        <taxon>Cannabis</taxon>
    </lineage>
</organism>
<keyword evidence="4" id="KW-1185">Reference proteome</keyword>
<dbReference type="Proteomes" id="UP000583929">
    <property type="component" value="Unassembled WGS sequence"/>
</dbReference>
<name>A0A7J6EFR4_CANSA</name>
<accession>A0A7J6EFR4</accession>
<dbReference type="AlphaFoldDB" id="A0A7J6EFR4"/>
<feature type="compositionally biased region" description="Basic and acidic residues" evidence="1">
    <location>
        <begin position="8"/>
        <end position="17"/>
    </location>
</feature>
<sequence>MFSQSEHSLPHHPDVHELQLLSQKRRREPQINLTQKQEDEDEDEDDHPYPQSGSAPDPCSKEIEVSPNSGVPCSDFPLVMKRILNRLHRSVRGIVALERANEFGEGKGQAQGSSFSEIVPHGQLQTLSAVPPDNPPSPIIEGCGVVKHFGSRSHVVPMHSDWFSLATVNRLERQAVPHFFSGKSPDHTPEKYMECRNYAVIKYTENPERMFTEYDFIGVVAGIETENLSQIVRFLDHWGIINYCVTAPCHEKWNSSSYLIDESTGTDEIHVASAALKSIDCLFKFDRPKCNLKAAVAYSSLSCHYNNVFDLDNRICEHLFESHCSSCSQSLPTVCYQSHKEVILILNITYFLFMCIATEVV</sequence>
<dbReference type="Gene3D" id="1.10.10.10">
    <property type="entry name" value="Winged helix-like DNA-binding domain superfamily/Winged helix DNA-binding domain"/>
    <property type="match status" value="1"/>
</dbReference>
<reference evidence="3 4" key="1">
    <citation type="journal article" date="2020" name="bioRxiv">
        <title>Sequence and annotation of 42 cannabis genomes reveals extensive copy number variation in cannabinoid synthesis and pathogen resistance genes.</title>
        <authorList>
            <person name="Mckernan K.J."/>
            <person name="Helbert Y."/>
            <person name="Kane L.T."/>
            <person name="Ebling H."/>
            <person name="Zhang L."/>
            <person name="Liu B."/>
            <person name="Eaton Z."/>
            <person name="Mclaughlin S."/>
            <person name="Kingan S."/>
            <person name="Baybayan P."/>
            <person name="Concepcion G."/>
            <person name="Jordan M."/>
            <person name="Riva A."/>
            <person name="Barbazuk W."/>
            <person name="Harkins T."/>
        </authorList>
    </citation>
    <scope>NUCLEOTIDE SEQUENCE [LARGE SCALE GENOMIC DNA]</scope>
    <source>
        <strain evidence="4">cv. Jamaican Lion 4</strain>
        <tissue evidence="3">Leaf</tissue>
    </source>
</reference>
<protein>
    <recommendedName>
        <fullName evidence="2">SWIRM domain-containing protein</fullName>
    </recommendedName>
</protein>
<dbReference type="SUPFAM" id="SSF46689">
    <property type="entry name" value="Homeodomain-like"/>
    <property type="match status" value="1"/>
</dbReference>
<dbReference type="Pfam" id="PF04433">
    <property type="entry name" value="SWIRM"/>
    <property type="match status" value="1"/>
</dbReference>
<proteinExistence type="predicted"/>
<gene>
    <name evidence="3" type="ORF">G4B88_001067</name>
</gene>
<feature type="region of interest" description="Disordered" evidence="1">
    <location>
        <begin position="1"/>
        <end position="66"/>
    </location>
</feature>
<dbReference type="EMBL" id="JAATIQ010000428">
    <property type="protein sequence ID" value="KAF4356519.1"/>
    <property type="molecule type" value="Genomic_DNA"/>
</dbReference>
<evidence type="ECO:0000313" key="3">
    <source>
        <dbReference type="EMBL" id="KAF4356519.1"/>
    </source>
</evidence>
<evidence type="ECO:0000256" key="1">
    <source>
        <dbReference type="SAM" id="MobiDB-lite"/>
    </source>
</evidence>
<dbReference type="InterPro" id="IPR007526">
    <property type="entry name" value="SWIRM"/>
</dbReference>
<dbReference type="InterPro" id="IPR009057">
    <property type="entry name" value="Homeodomain-like_sf"/>
</dbReference>